<feature type="transmembrane region" description="Helical" evidence="1">
    <location>
        <begin position="20"/>
        <end position="43"/>
    </location>
</feature>
<proteinExistence type="predicted"/>
<sequence length="98" mass="10397">MTIERPPLRVAPPPELGAAAGPLGTPAAALGLLLLVAAMIALPQLPVWAREYDGVLVYLAFVLHTVLAGALFWWGIDTAAAHRARLSRARRAAPESPR</sequence>
<evidence type="ECO:0000313" key="3">
    <source>
        <dbReference type="Proteomes" id="UP000254869"/>
    </source>
</evidence>
<evidence type="ECO:0000313" key="2">
    <source>
        <dbReference type="EMBL" id="RDI64758.1"/>
    </source>
</evidence>
<dbReference type="RefSeq" id="WP_067996479.1">
    <property type="nucleotide sequence ID" value="NZ_QQBC01000007.1"/>
</dbReference>
<reference evidence="2 3" key="1">
    <citation type="submission" date="2018-07" db="EMBL/GenBank/DDBJ databases">
        <title>Genomic Encyclopedia of Type Strains, Phase IV (KMG-IV): sequencing the most valuable type-strain genomes for metagenomic binning, comparative biology and taxonomic classification.</title>
        <authorList>
            <person name="Goeker M."/>
        </authorList>
    </citation>
    <scope>NUCLEOTIDE SEQUENCE [LARGE SCALE GENOMIC DNA]</scope>
    <source>
        <strain evidence="2 3">DSM 44290</strain>
    </source>
</reference>
<accession>A0A370I1Z0</accession>
<dbReference type="EMBL" id="QQBC01000007">
    <property type="protein sequence ID" value="RDI64758.1"/>
    <property type="molecule type" value="Genomic_DNA"/>
</dbReference>
<gene>
    <name evidence="2" type="ORF">DFR76_107134</name>
</gene>
<keyword evidence="1" id="KW-0812">Transmembrane</keyword>
<evidence type="ECO:0000256" key="1">
    <source>
        <dbReference type="SAM" id="Phobius"/>
    </source>
</evidence>
<keyword evidence="3" id="KW-1185">Reference proteome</keyword>
<organism evidence="2 3">
    <name type="scientific">Nocardia pseudobrasiliensis</name>
    <dbReference type="NCBI Taxonomy" id="45979"/>
    <lineage>
        <taxon>Bacteria</taxon>
        <taxon>Bacillati</taxon>
        <taxon>Actinomycetota</taxon>
        <taxon>Actinomycetes</taxon>
        <taxon>Mycobacteriales</taxon>
        <taxon>Nocardiaceae</taxon>
        <taxon>Nocardia</taxon>
    </lineage>
</organism>
<keyword evidence="1" id="KW-1133">Transmembrane helix</keyword>
<dbReference type="AlphaFoldDB" id="A0A370I1Z0"/>
<comment type="caution">
    <text evidence="2">The sequence shown here is derived from an EMBL/GenBank/DDBJ whole genome shotgun (WGS) entry which is preliminary data.</text>
</comment>
<name>A0A370I1Z0_9NOCA</name>
<dbReference type="Proteomes" id="UP000254869">
    <property type="component" value="Unassembled WGS sequence"/>
</dbReference>
<feature type="transmembrane region" description="Helical" evidence="1">
    <location>
        <begin position="55"/>
        <end position="76"/>
    </location>
</feature>
<protein>
    <submittedName>
        <fullName evidence="2">Uncharacterized protein</fullName>
    </submittedName>
</protein>
<keyword evidence="1" id="KW-0472">Membrane</keyword>